<dbReference type="InterPro" id="IPR005587">
    <property type="entry name" value="UPF0304_YfbU"/>
</dbReference>
<reference evidence="3" key="1">
    <citation type="journal article" date="2012" name="PLoS ONE">
        <title>Comparative analysis of genome sequences covering the seven cronobacter species.</title>
        <authorList>
            <person name="Joseph S."/>
            <person name="Desai P."/>
            <person name="Ji Y."/>
            <person name="Cummings C.A."/>
            <person name="Shih R."/>
            <person name="Degoricija L."/>
            <person name="Rico A."/>
            <person name="Brzoska P."/>
            <person name="Hamby S.E."/>
            <person name="Masood N."/>
            <person name="Hariri S."/>
            <person name="Sonbol H."/>
            <person name="Chuzhanova N."/>
            <person name="McClelland M."/>
            <person name="Furtado M.R."/>
            <person name="Forsythe S.J."/>
        </authorList>
    </citation>
    <scope>NUCLEOTIDE SEQUENCE [LARGE SCALE GENOMIC DNA]</scope>
    <source>
        <strain evidence="3">1210</strain>
    </source>
</reference>
<proteinExistence type="inferred from homology"/>
<protein>
    <recommendedName>
        <fullName evidence="1">UPF0304 protein BN134_1186</fullName>
    </recommendedName>
</protein>
<dbReference type="HAMAP" id="MF_00762">
    <property type="entry name" value="UPF0304"/>
    <property type="match status" value="1"/>
</dbReference>
<accession>A0ABP1W5L8</accession>
<dbReference type="Gene3D" id="1.10.287.680">
    <property type="entry name" value="Helix hairpin bin"/>
    <property type="match status" value="1"/>
</dbReference>
<organism evidence="2 3">
    <name type="scientific">Cronobacter dublinensis 1210</name>
    <dbReference type="NCBI Taxonomy" id="1208656"/>
    <lineage>
        <taxon>Bacteria</taxon>
        <taxon>Pseudomonadati</taxon>
        <taxon>Pseudomonadota</taxon>
        <taxon>Gammaproteobacteria</taxon>
        <taxon>Enterobacterales</taxon>
        <taxon>Enterobacteriaceae</taxon>
        <taxon>Cronobacter</taxon>
    </lineage>
</organism>
<evidence type="ECO:0000256" key="1">
    <source>
        <dbReference type="HAMAP-Rule" id="MF_00762"/>
    </source>
</evidence>
<dbReference type="InterPro" id="IPR023145">
    <property type="entry name" value="YfbU_helix-hairpin_sf"/>
</dbReference>
<sequence length="187" mass="22232">MGKKRQSREQYPTLIGLRLQEHTMEMTHAQRLILSNQYKMMTLLDPDNGERYRRLQTIIERGYGLQMRELDRDFGELSEETCRTVIDIMEMYHALQVSRANMKDNHTIDERRVTFLGFDAATEARFLGYVRFLVNTEGRYTHFDAGTHGFNAQTPMWEKYQRMLKVWQACPRQYHLCANEIMQIINA</sequence>
<comment type="caution">
    <text evidence="2">The sequence shown here is derived from an EMBL/GenBank/DDBJ whole genome shotgun (WGS) entry which is preliminary data.</text>
</comment>
<keyword evidence="3" id="KW-1185">Reference proteome</keyword>
<evidence type="ECO:0000313" key="3">
    <source>
        <dbReference type="Proteomes" id="UP000009342"/>
    </source>
</evidence>
<dbReference type="Proteomes" id="UP000009342">
    <property type="component" value="Unassembled WGS sequence"/>
</dbReference>
<evidence type="ECO:0000313" key="2">
    <source>
        <dbReference type="EMBL" id="CCJ80473.1"/>
    </source>
</evidence>
<dbReference type="PIRSF" id="PIRSF006272">
    <property type="entry name" value="UCP006272"/>
    <property type="match status" value="1"/>
</dbReference>
<dbReference type="Pfam" id="PF03887">
    <property type="entry name" value="YfbU"/>
    <property type="match status" value="1"/>
</dbReference>
<dbReference type="InterPro" id="IPR023146">
    <property type="entry name" value="YfbU_alpha-helical_sf"/>
</dbReference>
<dbReference type="NCBIfam" id="NF003936">
    <property type="entry name" value="PRK05445.1"/>
    <property type="match status" value="1"/>
</dbReference>
<gene>
    <name evidence="2" type="ORF">BN134_1186</name>
</gene>
<dbReference type="Gene3D" id="1.10.3190.10">
    <property type="entry name" value="yfbu gene product, domain 2"/>
    <property type="match status" value="1"/>
</dbReference>
<dbReference type="EMBL" id="CAKZ01000059">
    <property type="protein sequence ID" value="CCJ80473.1"/>
    <property type="molecule type" value="Genomic_DNA"/>
</dbReference>
<dbReference type="SUPFAM" id="SSF116960">
    <property type="entry name" value="YfbU-like"/>
    <property type="match status" value="1"/>
</dbReference>
<name>A0ABP1W5L8_9ENTR</name>
<comment type="similarity">
    <text evidence="1">Belongs to the UPF0304 family.</text>
</comment>